<gene>
    <name evidence="5" type="ORF">IFR04_008251</name>
</gene>
<evidence type="ECO:0000256" key="1">
    <source>
        <dbReference type="ARBA" id="ARBA00022801"/>
    </source>
</evidence>
<dbReference type="Gene3D" id="3.90.79.10">
    <property type="entry name" value="Nucleoside Triphosphate Pyrophosphohydrolase"/>
    <property type="match status" value="1"/>
</dbReference>
<sequence length="185" mass="20786">MPRLFLLILVLTLRIQNFSRRPSMSTPPQVRVGVGVFILKSTSESPSNPSFLIGKRIGSHGAGTYALPGGHLEFGESPEECAAREIMEETGLKISNIEFLTATNDVMEKDGKHYVTLFVVGVRDDESQVPEVLEKEKCEGWEWIKWEELVELVEKDGKGEQMQRSLFIPLLNLVRQRPGVVPYMG</sequence>
<comment type="caution">
    <text evidence="5">The sequence shown here is derived from an EMBL/GenBank/DDBJ whole genome shotgun (WGS) entry which is preliminary data.</text>
</comment>
<dbReference type="EMBL" id="JAFJYH010000124">
    <property type="protein sequence ID" value="KAG4418626.1"/>
    <property type="molecule type" value="Genomic_DNA"/>
</dbReference>
<dbReference type="InterPro" id="IPR015797">
    <property type="entry name" value="NUDIX_hydrolase-like_dom_sf"/>
</dbReference>
<dbReference type="PANTHER" id="PTHR16099:SF5">
    <property type="entry name" value="NUCLEOTIDE TRIPHOSPHATE DIPHOSPHATASE NUDT15"/>
    <property type="match status" value="1"/>
</dbReference>
<dbReference type="Proteomes" id="UP000664132">
    <property type="component" value="Unassembled WGS sequence"/>
</dbReference>
<feature type="signal peptide" evidence="3">
    <location>
        <begin position="1"/>
        <end position="20"/>
    </location>
</feature>
<proteinExistence type="inferred from homology"/>
<accession>A0A8H7TGS1</accession>
<keyword evidence="6" id="KW-1185">Reference proteome</keyword>
<dbReference type="AlphaFoldDB" id="A0A8H7TGS1"/>
<comment type="similarity">
    <text evidence="2">Belongs to the Nudix hydrolase family.</text>
</comment>
<dbReference type="OrthoDB" id="447842at2759"/>
<reference evidence="5" key="1">
    <citation type="submission" date="2021-02" db="EMBL/GenBank/DDBJ databases">
        <title>Genome sequence Cadophora malorum strain M34.</title>
        <authorList>
            <person name="Stefanovic E."/>
            <person name="Vu D."/>
            <person name="Scully C."/>
            <person name="Dijksterhuis J."/>
            <person name="Roader J."/>
            <person name="Houbraken J."/>
        </authorList>
    </citation>
    <scope>NUCLEOTIDE SEQUENCE</scope>
    <source>
        <strain evidence="5">M34</strain>
    </source>
</reference>
<name>A0A8H7TGS1_9HELO</name>
<dbReference type="PANTHER" id="PTHR16099">
    <property type="entry name" value="8-OXO-DGTP DIPHOSPHATES NUDT15"/>
    <property type="match status" value="1"/>
</dbReference>
<feature type="chain" id="PRO_5034089973" description="Nudix hydrolase domain-containing protein" evidence="3">
    <location>
        <begin position="21"/>
        <end position="185"/>
    </location>
</feature>
<organism evidence="5 6">
    <name type="scientific">Cadophora malorum</name>
    <dbReference type="NCBI Taxonomy" id="108018"/>
    <lineage>
        <taxon>Eukaryota</taxon>
        <taxon>Fungi</taxon>
        <taxon>Dikarya</taxon>
        <taxon>Ascomycota</taxon>
        <taxon>Pezizomycotina</taxon>
        <taxon>Leotiomycetes</taxon>
        <taxon>Helotiales</taxon>
        <taxon>Ploettnerulaceae</taxon>
        <taxon>Cadophora</taxon>
    </lineage>
</organism>
<evidence type="ECO:0000256" key="2">
    <source>
        <dbReference type="RuleBase" id="RU003476"/>
    </source>
</evidence>
<dbReference type="InterPro" id="IPR020476">
    <property type="entry name" value="Nudix_hydrolase"/>
</dbReference>
<keyword evidence="3" id="KW-0732">Signal</keyword>
<evidence type="ECO:0000256" key="3">
    <source>
        <dbReference type="SAM" id="SignalP"/>
    </source>
</evidence>
<dbReference type="FunFam" id="3.90.79.10:FF:000060">
    <property type="entry name" value="Nudix hydrolase 1"/>
    <property type="match status" value="1"/>
</dbReference>
<dbReference type="Pfam" id="PF00293">
    <property type="entry name" value="NUDIX"/>
    <property type="match status" value="1"/>
</dbReference>
<evidence type="ECO:0000313" key="5">
    <source>
        <dbReference type="EMBL" id="KAG4418626.1"/>
    </source>
</evidence>
<dbReference type="PROSITE" id="PS00893">
    <property type="entry name" value="NUDIX_BOX"/>
    <property type="match status" value="1"/>
</dbReference>
<dbReference type="GO" id="GO:0006203">
    <property type="term" value="P:dGTP catabolic process"/>
    <property type="evidence" value="ECO:0007669"/>
    <property type="project" value="TreeGrafter"/>
</dbReference>
<dbReference type="GO" id="GO:0005829">
    <property type="term" value="C:cytosol"/>
    <property type="evidence" value="ECO:0007669"/>
    <property type="project" value="TreeGrafter"/>
</dbReference>
<evidence type="ECO:0000259" key="4">
    <source>
        <dbReference type="PROSITE" id="PS51462"/>
    </source>
</evidence>
<dbReference type="SUPFAM" id="SSF55811">
    <property type="entry name" value="Nudix"/>
    <property type="match status" value="1"/>
</dbReference>
<feature type="domain" description="Nudix hydrolase" evidence="4">
    <location>
        <begin position="29"/>
        <end position="167"/>
    </location>
</feature>
<dbReference type="PRINTS" id="PR00502">
    <property type="entry name" value="NUDIXFAMILY"/>
</dbReference>
<dbReference type="PROSITE" id="PS51462">
    <property type="entry name" value="NUDIX"/>
    <property type="match status" value="1"/>
</dbReference>
<dbReference type="InterPro" id="IPR020084">
    <property type="entry name" value="NUDIX_hydrolase_CS"/>
</dbReference>
<keyword evidence="1 2" id="KW-0378">Hydrolase</keyword>
<dbReference type="GO" id="GO:0035539">
    <property type="term" value="F:8-oxo-7,8-dihydrodeoxyguanosine triphosphate pyrophosphatase activity"/>
    <property type="evidence" value="ECO:0007669"/>
    <property type="project" value="TreeGrafter"/>
</dbReference>
<evidence type="ECO:0000313" key="6">
    <source>
        <dbReference type="Proteomes" id="UP000664132"/>
    </source>
</evidence>
<dbReference type="InterPro" id="IPR000086">
    <property type="entry name" value="NUDIX_hydrolase_dom"/>
</dbReference>
<dbReference type="CDD" id="cd04678">
    <property type="entry name" value="NUDIX_MTH2_Nudt15"/>
    <property type="match status" value="1"/>
</dbReference>
<protein>
    <recommendedName>
        <fullName evidence="4">Nudix hydrolase domain-containing protein</fullName>
    </recommendedName>
</protein>